<dbReference type="Proteomes" id="UP001326110">
    <property type="component" value="Chromosome"/>
</dbReference>
<dbReference type="Gene3D" id="2.40.110.10">
    <property type="entry name" value="Butyryl-CoA Dehydrogenase, subunit A, domain 2"/>
    <property type="match status" value="1"/>
</dbReference>
<evidence type="ECO:0000259" key="1">
    <source>
        <dbReference type="Pfam" id="PF02770"/>
    </source>
</evidence>
<keyword evidence="3" id="KW-1185">Reference proteome</keyword>
<name>A0ABZ0Y5E9_9BURK</name>
<protein>
    <submittedName>
        <fullName evidence="2">Acyl-CoA dehydrogenase family protein</fullName>
        <ecNumber evidence="2">1.-.-.-</ecNumber>
    </submittedName>
</protein>
<accession>A0ABZ0Y5E9</accession>
<dbReference type="EC" id="1.-.-.-" evidence="2"/>
<feature type="domain" description="Acyl-CoA oxidase/dehydrogenase middle" evidence="1">
    <location>
        <begin position="122"/>
        <end position="191"/>
    </location>
</feature>
<sequence length="357" mass="36727">MPLTAHTTQSRPEFLPAPARVPPMLAQFLAGVTDGDAASALHGAVAAGLDRLPLPGSGATLARWQALSIAGGHDLSFAKLYEGHTDALAILAELNGPEVAGATWGVWCAEPPGPGVALRMSGNGRYTLSGRKQWCSGAAAISHALVSCRDAAGRRMLAAVSLRQPGVEVTDQGWHAVGMAGSASVDVVFNDAQAVPVGEHESYLTRPGFWLGGAGVAACWYGAARAIGERLLATTHTQAADRNSKADPHRLAHLGSVDIALSGAAALLIDSAAAIDAHPQADHCALALRARLNVEAAATTVLEHVNRALGAGPLCRDAAFARMAADLPVFLCQSHAERDLATLGSQLAKKGASPWAL</sequence>
<dbReference type="InterPro" id="IPR046373">
    <property type="entry name" value="Acyl-CoA_Oxase/DH_mid-dom_sf"/>
</dbReference>
<reference evidence="2 3" key="1">
    <citation type="submission" date="2023-11" db="EMBL/GenBank/DDBJ databases">
        <title>MicrobeMod: A computational toolkit for identifying prokaryotic methylation and restriction-modification with nanopore sequencing.</title>
        <authorList>
            <person name="Crits-Christoph A."/>
            <person name="Kang S.C."/>
            <person name="Lee H."/>
            <person name="Ostrov N."/>
        </authorList>
    </citation>
    <scope>NUCLEOTIDE SEQUENCE [LARGE SCALE GENOMIC DNA]</scope>
    <source>
        <strain evidence="2 3">ATCC 25935</strain>
    </source>
</reference>
<evidence type="ECO:0000313" key="2">
    <source>
        <dbReference type="EMBL" id="WQH07273.1"/>
    </source>
</evidence>
<dbReference type="SUPFAM" id="SSF56645">
    <property type="entry name" value="Acyl-CoA dehydrogenase NM domain-like"/>
    <property type="match status" value="1"/>
</dbReference>
<dbReference type="InterPro" id="IPR006091">
    <property type="entry name" value="Acyl-CoA_Oxase/DH_mid-dom"/>
</dbReference>
<dbReference type="Pfam" id="PF02770">
    <property type="entry name" value="Acyl-CoA_dh_M"/>
    <property type="match status" value="1"/>
</dbReference>
<dbReference type="EMBL" id="CP140152">
    <property type="protein sequence ID" value="WQH07273.1"/>
    <property type="molecule type" value="Genomic_DNA"/>
</dbReference>
<dbReference type="InterPro" id="IPR009100">
    <property type="entry name" value="AcylCoA_DH/oxidase_NM_dom_sf"/>
</dbReference>
<proteinExistence type="predicted"/>
<dbReference type="GO" id="GO:0016491">
    <property type="term" value="F:oxidoreductase activity"/>
    <property type="evidence" value="ECO:0007669"/>
    <property type="project" value="UniProtKB-KW"/>
</dbReference>
<organism evidence="2 3">
    <name type="scientific">Duganella zoogloeoides</name>
    <dbReference type="NCBI Taxonomy" id="75659"/>
    <lineage>
        <taxon>Bacteria</taxon>
        <taxon>Pseudomonadati</taxon>
        <taxon>Pseudomonadota</taxon>
        <taxon>Betaproteobacteria</taxon>
        <taxon>Burkholderiales</taxon>
        <taxon>Oxalobacteraceae</taxon>
        <taxon>Telluria group</taxon>
        <taxon>Duganella</taxon>
    </lineage>
</organism>
<gene>
    <name evidence="2" type="ORF">SR858_13315</name>
</gene>
<keyword evidence="2" id="KW-0560">Oxidoreductase</keyword>
<evidence type="ECO:0000313" key="3">
    <source>
        <dbReference type="Proteomes" id="UP001326110"/>
    </source>
</evidence>